<dbReference type="AlphaFoldDB" id="A0A855X2Z5"/>
<dbReference type="Proteomes" id="UP000250918">
    <property type="component" value="Unassembled WGS sequence"/>
</dbReference>
<organism evidence="2 3">
    <name type="scientific">candidate division GN15 bacterium</name>
    <dbReference type="NCBI Taxonomy" id="2072418"/>
    <lineage>
        <taxon>Bacteria</taxon>
        <taxon>candidate division GN15</taxon>
    </lineage>
</organism>
<sequence length="93" mass="10227">MHDSDSEPIEYPIDGTLDLHQFRPDETGEVLLAFIAECLNRNILAIRIVHGKGIGVQREIVRSLLAKHPNVVSFRHEGGSGGGWGATVVDLRK</sequence>
<feature type="domain" description="Smr" evidence="1">
    <location>
        <begin position="17"/>
        <end position="92"/>
    </location>
</feature>
<dbReference type="PANTHER" id="PTHR35562">
    <property type="entry name" value="DNA ENDONUCLEASE SMRA-RELATED"/>
    <property type="match status" value="1"/>
</dbReference>
<dbReference type="InterPro" id="IPR002625">
    <property type="entry name" value="Smr_dom"/>
</dbReference>
<gene>
    <name evidence="2" type="ORF">C3F09_03605</name>
</gene>
<name>A0A855X2Z5_9BACT</name>
<dbReference type="EMBL" id="PQAP01000024">
    <property type="protein sequence ID" value="PWB74686.1"/>
    <property type="molecule type" value="Genomic_DNA"/>
</dbReference>
<evidence type="ECO:0000259" key="1">
    <source>
        <dbReference type="PROSITE" id="PS50828"/>
    </source>
</evidence>
<dbReference type="SUPFAM" id="SSF160443">
    <property type="entry name" value="SMR domain-like"/>
    <property type="match status" value="1"/>
</dbReference>
<dbReference type="InterPro" id="IPR036063">
    <property type="entry name" value="Smr_dom_sf"/>
</dbReference>
<dbReference type="PROSITE" id="PS50828">
    <property type="entry name" value="SMR"/>
    <property type="match status" value="1"/>
</dbReference>
<dbReference type="SMART" id="SM00463">
    <property type="entry name" value="SMR"/>
    <property type="match status" value="1"/>
</dbReference>
<proteinExistence type="predicted"/>
<comment type="caution">
    <text evidence="2">The sequence shown here is derived from an EMBL/GenBank/DDBJ whole genome shotgun (WGS) entry which is preliminary data.</text>
</comment>
<dbReference type="Gene3D" id="3.30.1370.110">
    <property type="match status" value="1"/>
</dbReference>
<dbReference type="Pfam" id="PF01713">
    <property type="entry name" value="Smr"/>
    <property type="match status" value="1"/>
</dbReference>
<evidence type="ECO:0000313" key="3">
    <source>
        <dbReference type="Proteomes" id="UP000250918"/>
    </source>
</evidence>
<dbReference type="PANTHER" id="PTHR35562:SF2">
    <property type="entry name" value="DNA ENDONUCLEASE SMRA-RELATED"/>
    <property type="match status" value="1"/>
</dbReference>
<reference evidence="2 3" key="1">
    <citation type="journal article" date="2018" name="ISME J.">
        <title>A methanotrophic archaeon couples anaerobic oxidation of methane to Fe(III) reduction.</title>
        <authorList>
            <person name="Cai C."/>
            <person name="Leu A.O."/>
            <person name="Xie G.J."/>
            <person name="Guo J."/>
            <person name="Feng Y."/>
            <person name="Zhao J.X."/>
            <person name="Tyson G.W."/>
            <person name="Yuan Z."/>
            <person name="Hu S."/>
        </authorList>
    </citation>
    <scope>NUCLEOTIDE SEQUENCE [LARGE SCALE GENOMIC DNA]</scope>
    <source>
        <strain evidence="2">FeB_12</strain>
    </source>
</reference>
<evidence type="ECO:0000313" key="2">
    <source>
        <dbReference type="EMBL" id="PWB74686.1"/>
    </source>
</evidence>
<protein>
    <submittedName>
        <fullName evidence="2">DNA mismatch repair protein MutS</fullName>
    </submittedName>
</protein>
<accession>A0A855X2Z5</accession>